<proteinExistence type="predicted"/>
<evidence type="ECO:0000313" key="3">
    <source>
        <dbReference type="Proteomes" id="UP001283361"/>
    </source>
</evidence>
<evidence type="ECO:0000256" key="1">
    <source>
        <dbReference type="SAM" id="Phobius"/>
    </source>
</evidence>
<reference evidence="2" key="1">
    <citation type="journal article" date="2023" name="G3 (Bethesda)">
        <title>A reference genome for the long-term kleptoplast-retaining sea slug Elysia crispata morphotype clarki.</title>
        <authorList>
            <person name="Eastman K.E."/>
            <person name="Pendleton A.L."/>
            <person name="Shaikh M.A."/>
            <person name="Suttiyut T."/>
            <person name="Ogas R."/>
            <person name="Tomko P."/>
            <person name="Gavelis G."/>
            <person name="Widhalm J.R."/>
            <person name="Wisecaver J.H."/>
        </authorList>
    </citation>
    <scope>NUCLEOTIDE SEQUENCE</scope>
    <source>
        <strain evidence="2">ECLA1</strain>
    </source>
</reference>
<evidence type="ECO:0000313" key="2">
    <source>
        <dbReference type="EMBL" id="KAK3720504.1"/>
    </source>
</evidence>
<dbReference type="AlphaFoldDB" id="A0AAE0XX45"/>
<protein>
    <submittedName>
        <fullName evidence="2">Uncharacterized protein</fullName>
    </submittedName>
</protein>
<keyword evidence="3" id="KW-1185">Reference proteome</keyword>
<keyword evidence="1" id="KW-0812">Transmembrane</keyword>
<dbReference type="Proteomes" id="UP001283361">
    <property type="component" value="Unassembled WGS sequence"/>
</dbReference>
<keyword evidence="1" id="KW-0472">Membrane</keyword>
<organism evidence="2 3">
    <name type="scientific">Elysia crispata</name>
    <name type="common">lettuce slug</name>
    <dbReference type="NCBI Taxonomy" id="231223"/>
    <lineage>
        <taxon>Eukaryota</taxon>
        <taxon>Metazoa</taxon>
        <taxon>Spiralia</taxon>
        <taxon>Lophotrochozoa</taxon>
        <taxon>Mollusca</taxon>
        <taxon>Gastropoda</taxon>
        <taxon>Heterobranchia</taxon>
        <taxon>Euthyneura</taxon>
        <taxon>Panpulmonata</taxon>
        <taxon>Sacoglossa</taxon>
        <taxon>Placobranchoidea</taxon>
        <taxon>Plakobranchidae</taxon>
        <taxon>Elysia</taxon>
    </lineage>
</organism>
<keyword evidence="1" id="KW-1133">Transmembrane helix</keyword>
<name>A0AAE0XX45_9GAST</name>
<comment type="caution">
    <text evidence="2">The sequence shown here is derived from an EMBL/GenBank/DDBJ whole genome shotgun (WGS) entry which is preliminary data.</text>
</comment>
<accession>A0AAE0XX45</accession>
<sequence length="75" mass="8847">MGLLVEYHVEFNDHIKTSISGLVVKFWTWGLVFIGFRFSKRPRFRPDTNGYPLDPGMKVYNLKSKLCHYYDKTST</sequence>
<feature type="transmembrane region" description="Helical" evidence="1">
    <location>
        <begin position="15"/>
        <end position="36"/>
    </location>
</feature>
<dbReference type="EMBL" id="JAWDGP010007405">
    <property type="protein sequence ID" value="KAK3720504.1"/>
    <property type="molecule type" value="Genomic_DNA"/>
</dbReference>
<gene>
    <name evidence="2" type="ORF">RRG08_058392</name>
</gene>